<dbReference type="GO" id="GO:0090729">
    <property type="term" value="F:toxin activity"/>
    <property type="evidence" value="ECO:0007669"/>
    <property type="project" value="UniProtKB-KW"/>
</dbReference>
<comment type="similarity">
    <text evidence="6">Belongs to the PINc/VapC protein family.</text>
</comment>
<reference evidence="8 9" key="1">
    <citation type="submission" date="2020-08" db="EMBL/GenBank/DDBJ databases">
        <title>Genomic Encyclopedia of Type Strains, Phase IV (KMG-V): Genome sequencing to study the core and pangenomes of soil and plant-associated prokaryotes.</title>
        <authorList>
            <person name="Whitman W."/>
        </authorList>
    </citation>
    <scope>NUCLEOTIDE SEQUENCE [LARGE SCALE GENOMIC DNA]</scope>
    <source>
        <strain evidence="8 9">X5P3</strain>
    </source>
</reference>
<feature type="domain" description="PIN" evidence="7">
    <location>
        <begin position="2"/>
        <end position="118"/>
    </location>
</feature>
<dbReference type="AlphaFoldDB" id="A0A7W7ZTM7"/>
<evidence type="ECO:0000256" key="2">
    <source>
        <dbReference type="ARBA" id="ARBA00022722"/>
    </source>
</evidence>
<evidence type="ECO:0000256" key="4">
    <source>
        <dbReference type="ARBA" id="ARBA00022801"/>
    </source>
</evidence>
<evidence type="ECO:0000313" key="9">
    <source>
        <dbReference type="Proteomes" id="UP000584867"/>
    </source>
</evidence>
<keyword evidence="2 6" id="KW-0540">Nuclease</keyword>
<dbReference type="RefSeq" id="WP_184258964.1">
    <property type="nucleotide sequence ID" value="NZ_JACHIO010000021.1"/>
</dbReference>
<dbReference type="EC" id="3.1.-.-" evidence="6"/>
<keyword evidence="6" id="KW-0800">Toxin</keyword>
<dbReference type="PANTHER" id="PTHR42740">
    <property type="entry name" value="RIBONUCLEASE VAPC3"/>
    <property type="match status" value="1"/>
</dbReference>
<dbReference type="GO" id="GO:0000287">
    <property type="term" value="F:magnesium ion binding"/>
    <property type="evidence" value="ECO:0007669"/>
    <property type="project" value="UniProtKB-UniRule"/>
</dbReference>
<comment type="cofactor">
    <cofactor evidence="6">
        <name>Mg(2+)</name>
        <dbReference type="ChEBI" id="CHEBI:18420"/>
    </cofactor>
</comment>
<dbReference type="EMBL" id="JACHIO010000021">
    <property type="protein sequence ID" value="MBB5065886.1"/>
    <property type="molecule type" value="Genomic_DNA"/>
</dbReference>
<organism evidence="8 9">
    <name type="scientific">Granulicella mallensis</name>
    <dbReference type="NCBI Taxonomy" id="940614"/>
    <lineage>
        <taxon>Bacteria</taxon>
        <taxon>Pseudomonadati</taxon>
        <taxon>Acidobacteriota</taxon>
        <taxon>Terriglobia</taxon>
        <taxon>Terriglobales</taxon>
        <taxon>Acidobacteriaceae</taxon>
        <taxon>Granulicella</taxon>
    </lineage>
</organism>
<keyword evidence="4 6" id="KW-0378">Hydrolase</keyword>
<comment type="function">
    <text evidence="6">Toxic component of a toxin-antitoxin (TA) system. An RNase.</text>
</comment>
<dbReference type="InterPro" id="IPR051749">
    <property type="entry name" value="PINc/VapC_TA_RNase"/>
</dbReference>
<dbReference type="Proteomes" id="UP000584867">
    <property type="component" value="Unassembled WGS sequence"/>
</dbReference>
<evidence type="ECO:0000259" key="7">
    <source>
        <dbReference type="Pfam" id="PF01850"/>
    </source>
</evidence>
<dbReference type="InterPro" id="IPR022907">
    <property type="entry name" value="VapC_family"/>
</dbReference>
<dbReference type="GO" id="GO:0004540">
    <property type="term" value="F:RNA nuclease activity"/>
    <property type="evidence" value="ECO:0007669"/>
    <property type="project" value="InterPro"/>
</dbReference>
<feature type="binding site" evidence="6">
    <location>
        <position position="5"/>
    </location>
    <ligand>
        <name>Mg(2+)</name>
        <dbReference type="ChEBI" id="CHEBI:18420"/>
    </ligand>
</feature>
<gene>
    <name evidence="6" type="primary">vapC</name>
    <name evidence="8" type="ORF">HDF15_004256</name>
</gene>
<keyword evidence="5 6" id="KW-0460">Magnesium</keyword>
<evidence type="ECO:0000256" key="1">
    <source>
        <dbReference type="ARBA" id="ARBA00022649"/>
    </source>
</evidence>
<dbReference type="SUPFAM" id="SSF88723">
    <property type="entry name" value="PIN domain-like"/>
    <property type="match status" value="1"/>
</dbReference>
<feature type="binding site" evidence="6">
    <location>
        <position position="96"/>
    </location>
    <ligand>
        <name>Mg(2+)</name>
        <dbReference type="ChEBI" id="CHEBI:18420"/>
    </ligand>
</feature>
<dbReference type="GO" id="GO:0016787">
    <property type="term" value="F:hydrolase activity"/>
    <property type="evidence" value="ECO:0007669"/>
    <property type="project" value="UniProtKB-KW"/>
</dbReference>
<proteinExistence type="inferred from homology"/>
<comment type="caution">
    <text evidence="8">The sequence shown here is derived from an EMBL/GenBank/DDBJ whole genome shotgun (WGS) entry which is preliminary data.</text>
</comment>
<keyword evidence="3 6" id="KW-0479">Metal-binding</keyword>
<evidence type="ECO:0000313" key="8">
    <source>
        <dbReference type="EMBL" id="MBB5065886.1"/>
    </source>
</evidence>
<dbReference type="InterPro" id="IPR002716">
    <property type="entry name" value="PIN_dom"/>
</dbReference>
<evidence type="ECO:0000256" key="3">
    <source>
        <dbReference type="ARBA" id="ARBA00022723"/>
    </source>
</evidence>
<name>A0A7W7ZTM7_9BACT</name>
<dbReference type="Gene3D" id="3.40.50.1010">
    <property type="entry name" value="5'-nuclease"/>
    <property type="match status" value="1"/>
</dbReference>
<dbReference type="HAMAP" id="MF_00265">
    <property type="entry name" value="VapC_Nob1"/>
    <property type="match status" value="1"/>
</dbReference>
<evidence type="ECO:0000256" key="6">
    <source>
        <dbReference type="HAMAP-Rule" id="MF_00265"/>
    </source>
</evidence>
<sequence>MVIVDTTVWIDYLAGRTNAQTAWLDAQVDHQRLGLTDLILCEILQGIRAEADLKKVRRELSRFEVFSTGGEALAVASAQNYRTLRRRGITVRTTIDCLIATFCLREGHSLLHHDHDFNPFEKHLGLRVVHPVT</sequence>
<dbReference type="PANTHER" id="PTHR42740:SF1">
    <property type="entry name" value="RIBONUCLEASE VAPC3"/>
    <property type="match status" value="1"/>
</dbReference>
<dbReference type="InterPro" id="IPR029060">
    <property type="entry name" value="PIN-like_dom_sf"/>
</dbReference>
<evidence type="ECO:0000256" key="5">
    <source>
        <dbReference type="ARBA" id="ARBA00022842"/>
    </source>
</evidence>
<keyword evidence="1 6" id="KW-1277">Toxin-antitoxin system</keyword>
<dbReference type="CDD" id="cd18760">
    <property type="entry name" value="PIN_MtVapC3-like"/>
    <property type="match status" value="1"/>
</dbReference>
<accession>A0A7W7ZTM7</accession>
<protein>
    <recommendedName>
        <fullName evidence="6">Ribonuclease VapC</fullName>
        <shortName evidence="6">RNase VapC</shortName>
        <ecNumber evidence="6">3.1.-.-</ecNumber>
    </recommendedName>
    <alternativeName>
        <fullName evidence="6">Toxin VapC</fullName>
    </alternativeName>
</protein>
<dbReference type="Pfam" id="PF01850">
    <property type="entry name" value="PIN"/>
    <property type="match status" value="1"/>
</dbReference>